<dbReference type="RefSeq" id="XP_024942661.1">
    <property type="nucleotide sequence ID" value="XM_025086893.1"/>
</dbReference>
<feature type="region of interest" description="Disordered" evidence="1">
    <location>
        <begin position="1"/>
        <end position="28"/>
    </location>
</feature>
<keyword evidence="2" id="KW-1185">Reference proteome</keyword>
<accession>A0AAJ7RLS1</accession>
<gene>
    <name evidence="3" type="primary">LOC112494624</name>
</gene>
<dbReference type="KEGG" id="ccin:112494624"/>
<reference evidence="3" key="1">
    <citation type="submission" date="2025-08" db="UniProtKB">
        <authorList>
            <consortium name="RefSeq"/>
        </authorList>
    </citation>
    <scope>IDENTIFICATION</scope>
</reference>
<evidence type="ECO:0000313" key="3">
    <source>
        <dbReference type="RefSeq" id="XP_024942661.1"/>
    </source>
</evidence>
<name>A0AAJ7RLS1_CEPCN</name>
<protein>
    <submittedName>
        <fullName evidence="3">Uncharacterized protein LOC112494624</fullName>
    </submittedName>
</protein>
<dbReference type="AlphaFoldDB" id="A0AAJ7RLS1"/>
<dbReference type="Proteomes" id="UP000694920">
    <property type="component" value="Unplaced"/>
</dbReference>
<evidence type="ECO:0000256" key="1">
    <source>
        <dbReference type="SAM" id="MobiDB-lite"/>
    </source>
</evidence>
<dbReference type="GeneID" id="112494624"/>
<sequence length="130" mass="14788">MVHEEEDTGKGMQGRWRDSRSTRNTRRHMEYSVRVVPFRLHPTQLPPDDPLPTGIQSQRLQLHVASVDVIDARVLYTNVGTVRSHRDLLCPSLSPAPVNDTLRLNVRARTTCSLDHPHAPHVHTFLNTTT</sequence>
<proteinExistence type="predicted"/>
<feature type="compositionally biased region" description="Basic and acidic residues" evidence="1">
    <location>
        <begin position="15"/>
        <end position="28"/>
    </location>
</feature>
<organism evidence="2 3">
    <name type="scientific">Cephus cinctus</name>
    <name type="common">Wheat stem sawfly</name>
    <dbReference type="NCBI Taxonomy" id="211228"/>
    <lineage>
        <taxon>Eukaryota</taxon>
        <taxon>Metazoa</taxon>
        <taxon>Ecdysozoa</taxon>
        <taxon>Arthropoda</taxon>
        <taxon>Hexapoda</taxon>
        <taxon>Insecta</taxon>
        <taxon>Pterygota</taxon>
        <taxon>Neoptera</taxon>
        <taxon>Endopterygota</taxon>
        <taxon>Hymenoptera</taxon>
        <taxon>Cephoidea</taxon>
        <taxon>Cephidae</taxon>
        <taxon>Cephus</taxon>
    </lineage>
</organism>
<evidence type="ECO:0000313" key="2">
    <source>
        <dbReference type="Proteomes" id="UP000694920"/>
    </source>
</evidence>